<feature type="region of interest" description="Disordered" evidence="1">
    <location>
        <begin position="99"/>
        <end position="126"/>
    </location>
</feature>
<feature type="compositionally biased region" description="Polar residues" evidence="1">
    <location>
        <begin position="226"/>
        <end position="239"/>
    </location>
</feature>
<reference evidence="3 4" key="2">
    <citation type="submission" date="2024-05" db="EMBL/GenBank/DDBJ databases">
        <authorList>
            <person name="Chen Y."/>
            <person name="Shah S."/>
            <person name="Dougan E. K."/>
            <person name="Thang M."/>
            <person name="Chan C."/>
        </authorList>
    </citation>
    <scope>NUCLEOTIDE SEQUENCE [LARGE SCALE GENOMIC DNA]</scope>
</reference>
<evidence type="ECO:0000313" key="2">
    <source>
        <dbReference type="EMBL" id="CAI3990823.1"/>
    </source>
</evidence>
<name>A0A9P1CGZ4_9DINO</name>
<protein>
    <submittedName>
        <fullName evidence="2">Uncharacterized protein</fullName>
    </submittedName>
</protein>
<evidence type="ECO:0000313" key="3">
    <source>
        <dbReference type="EMBL" id="CAL4778135.1"/>
    </source>
</evidence>
<dbReference type="EMBL" id="CAMXCT020001519">
    <property type="protein sequence ID" value="CAL1144198.1"/>
    <property type="molecule type" value="Genomic_DNA"/>
</dbReference>
<feature type="compositionally biased region" description="Polar residues" evidence="1">
    <location>
        <begin position="112"/>
        <end position="121"/>
    </location>
</feature>
<accession>A0A9P1CGZ4</accession>
<evidence type="ECO:0000256" key="1">
    <source>
        <dbReference type="SAM" id="MobiDB-lite"/>
    </source>
</evidence>
<feature type="compositionally biased region" description="Polar residues" evidence="1">
    <location>
        <begin position="291"/>
        <end position="300"/>
    </location>
</feature>
<dbReference type="AlphaFoldDB" id="A0A9P1CGZ4"/>
<reference evidence="2" key="1">
    <citation type="submission" date="2022-10" db="EMBL/GenBank/DDBJ databases">
        <authorList>
            <person name="Chen Y."/>
            <person name="Dougan E. K."/>
            <person name="Chan C."/>
            <person name="Rhodes N."/>
            <person name="Thang M."/>
        </authorList>
    </citation>
    <scope>NUCLEOTIDE SEQUENCE</scope>
</reference>
<feature type="compositionally biased region" description="Polar residues" evidence="1">
    <location>
        <begin position="252"/>
        <end position="272"/>
    </location>
</feature>
<dbReference type="EMBL" id="CAMXCT030001519">
    <property type="protein sequence ID" value="CAL4778135.1"/>
    <property type="molecule type" value="Genomic_DNA"/>
</dbReference>
<keyword evidence="4" id="KW-1185">Reference proteome</keyword>
<comment type="caution">
    <text evidence="2">The sequence shown here is derived from an EMBL/GenBank/DDBJ whole genome shotgun (WGS) entry which is preliminary data.</text>
</comment>
<gene>
    <name evidence="2" type="ORF">C1SCF055_LOCUS17776</name>
</gene>
<sequence>MAKRSLSWPRFEVVNSPVSTDRHSESPSNAEALPCGLELTAMVRDQTTPIDSGEGGRNMDSMDLQGESLEPADDAYETASEYDFVLVPQTPIVEPEPAGAHISQTHDEVQPGRSQPATSIGSEGHLQPAEASDFSFFPPVPMVLVALPQPSPAMPCQTPMARHGPNQMMYQTVPQYPAPCLGSPASTPAALQSFQSTCGLSQPFSVGALFASNNDYPSMAFPTATEGLSGQVSNSTTVPTKKDASKPKICGSQGSQPASGRTNASSSQQSTTDPKRAKEGAGADPKGTACSERQSGSVPQQKMREKLLSGCTDNLSFLIKAPDSLAELDLVKGSGFRKEVQTFLNFSADREFSWSALSVIKMPAYQSSANYGISGHDSNILGVVAIKSSDGSGMPLRISVGIWLHQENSCLDRRMRKDPHVLRRVISQVVLQVFGAEPLHRDLDVRRNRFKLEGVDKTTPMEVQITCSKNDESQPEADVIDLKAALDPDGFELLKQIFKSKNLKLSGQEEDFVDFAKLVSNRFKSRPPIPKCLQPTRDSTDRWLPGDLLKCTISEQLTASPDPEFRKELDGHIVVLLPSRDPEGKLPLKEDEDVLVAVVDIRQRKTYLVPRIALKPLHKRTGLEQYLADKYKFEVLVSGTWQEPRRARLCMKVVGSDTCMVQFEDGCQAEPQAVDPDALMDPRDKLRGRLKEGAKEGKFALQEVATLASSEQRVKE</sequence>
<evidence type="ECO:0000313" key="4">
    <source>
        <dbReference type="Proteomes" id="UP001152797"/>
    </source>
</evidence>
<feature type="region of interest" description="Disordered" evidence="1">
    <location>
        <begin position="226"/>
        <end position="302"/>
    </location>
</feature>
<organism evidence="2">
    <name type="scientific">Cladocopium goreaui</name>
    <dbReference type="NCBI Taxonomy" id="2562237"/>
    <lineage>
        <taxon>Eukaryota</taxon>
        <taxon>Sar</taxon>
        <taxon>Alveolata</taxon>
        <taxon>Dinophyceae</taxon>
        <taxon>Suessiales</taxon>
        <taxon>Symbiodiniaceae</taxon>
        <taxon>Cladocopium</taxon>
    </lineage>
</organism>
<dbReference type="EMBL" id="CAMXCT010001519">
    <property type="protein sequence ID" value="CAI3990823.1"/>
    <property type="molecule type" value="Genomic_DNA"/>
</dbReference>
<dbReference type="Proteomes" id="UP001152797">
    <property type="component" value="Unassembled WGS sequence"/>
</dbReference>
<feature type="region of interest" description="Disordered" evidence="1">
    <location>
        <begin position="1"/>
        <end position="31"/>
    </location>
</feature>
<proteinExistence type="predicted"/>